<evidence type="ECO:0000313" key="3">
    <source>
        <dbReference type="EMBL" id="RHC83854.1"/>
    </source>
</evidence>
<dbReference type="Pfam" id="PF14094">
    <property type="entry name" value="DUF4272"/>
    <property type="match status" value="1"/>
</dbReference>
<dbReference type="Proteomes" id="UP000482671">
    <property type="component" value="Unassembled WGS sequence"/>
</dbReference>
<dbReference type="EMBL" id="WNDD01000018">
    <property type="protein sequence ID" value="MTV03099.1"/>
    <property type="molecule type" value="Genomic_DNA"/>
</dbReference>
<evidence type="ECO:0000313" key="5">
    <source>
        <dbReference type="Proteomes" id="UP000434916"/>
    </source>
</evidence>
<dbReference type="InterPro" id="IPR025368">
    <property type="entry name" value="DUF4272"/>
</dbReference>
<dbReference type="EMBL" id="QSII01000016">
    <property type="protein sequence ID" value="RHC83854.1"/>
    <property type="molecule type" value="Genomic_DNA"/>
</dbReference>
<evidence type="ECO:0000313" key="6">
    <source>
        <dbReference type="Proteomes" id="UP000482671"/>
    </source>
</evidence>
<dbReference type="RefSeq" id="WP_119215838.1">
    <property type="nucleotide sequence ID" value="NZ_CP081901.1"/>
</dbReference>
<gene>
    <name evidence="3" type="ORF">DW828_12225</name>
    <name evidence="1" type="ORF">GMD82_13290</name>
    <name evidence="2" type="ORF">GME02_15940</name>
</gene>
<protein>
    <submittedName>
        <fullName evidence="3">DUF4272 domain-containing protein</fullName>
    </submittedName>
</protein>
<reference evidence="3 4" key="1">
    <citation type="submission" date="2018-08" db="EMBL/GenBank/DDBJ databases">
        <title>A genome reference for cultivated species of the human gut microbiota.</title>
        <authorList>
            <person name="Zou Y."/>
            <person name="Xue W."/>
            <person name="Luo G."/>
        </authorList>
    </citation>
    <scope>NUCLEOTIDE SEQUENCE [LARGE SCALE GENOMIC DNA]</scope>
    <source>
        <strain evidence="3 4">AM34-17</strain>
    </source>
</reference>
<reference evidence="5 6" key="2">
    <citation type="journal article" date="2019" name="Nat. Med.">
        <title>A library of human gut bacterial isolates paired with longitudinal multiomics data enables mechanistic microbiome research.</title>
        <authorList>
            <person name="Poyet M."/>
            <person name="Groussin M."/>
            <person name="Gibbons S.M."/>
            <person name="Avila-Pacheco J."/>
            <person name="Jiang X."/>
            <person name="Kearney S.M."/>
            <person name="Perrotta A.R."/>
            <person name="Berdy B."/>
            <person name="Zhao S."/>
            <person name="Lieberman T.D."/>
            <person name="Swanson P.K."/>
            <person name="Smith M."/>
            <person name="Roesemann S."/>
            <person name="Alexander J.E."/>
            <person name="Rich S.A."/>
            <person name="Livny J."/>
            <person name="Vlamakis H."/>
            <person name="Clish C."/>
            <person name="Bullock K."/>
            <person name="Deik A."/>
            <person name="Scott J."/>
            <person name="Pierce K.A."/>
            <person name="Xavier R.J."/>
            <person name="Alm E.J."/>
        </authorList>
    </citation>
    <scope>NUCLEOTIDE SEQUENCE [LARGE SCALE GENOMIC DNA]</scope>
    <source>
        <strain evidence="2 6">BIOML-A11</strain>
        <strain evidence="1 5">BIOML-A29</strain>
    </source>
</reference>
<organism evidence="3 4">
    <name type="scientific">Parabacteroides merdae</name>
    <dbReference type="NCBI Taxonomy" id="46503"/>
    <lineage>
        <taxon>Bacteria</taxon>
        <taxon>Pseudomonadati</taxon>
        <taxon>Bacteroidota</taxon>
        <taxon>Bacteroidia</taxon>
        <taxon>Bacteroidales</taxon>
        <taxon>Tannerellaceae</taxon>
        <taxon>Parabacteroides</taxon>
    </lineage>
</organism>
<comment type="caution">
    <text evidence="3">The sequence shown here is derived from an EMBL/GenBank/DDBJ whole genome shotgun (WGS) entry which is preliminary data.</text>
</comment>
<evidence type="ECO:0000313" key="4">
    <source>
        <dbReference type="Proteomes" id="UP000286260"/>
    </source>
</evidence>
<evidence type="ECO:0000313" key="1">
    <source>
        <dbReference type="EMBL" id="MTU40412.1"/>
    </source>
</evidence>
<proteinExistence type="predicted"/>
<dbReference type="EMBL" id="WNCN01000017">
    <property type="protein sequence ID" value="MTU40412.1"/>
    <property type="molecule type" value="Genomic_DNA"/>
</dbReference>
<keyword evidence="5" id="KW-1185">Reference proteome</keyword>
<accession>A0A3E4ZBM4</accession>
<dbReference type="Proteomes" id="UP000286260">
    <property type="component" value="Unassembled WGS sequence"/>
</dbReference>
<name>A0A3E4ZBM4_9BACT</name>
<dbReference type="Proteomes" id="UP000434916">
    <property type="component" value="Unassembled WGS sequence"/>
</dbReference>
<dbReference type="STRING" id="46503.ERS852463_02779"/>
<evidence type="ECO:0000313" key="2">
    <source>
        <dbReference type="EMBL" id="MTV03099.1"/>
    </source>
</evidence>
<dbReference type="AlphaFoldDB" id="A0A3E4ZBM4"/>
<sequence>MEKANVTLYTVIGDSNRIVEAIRERFKEMTKEFVCEDETIDLTLPDGTHVIFSIKHRMSKPDFIASHISGMANYFSQVKTPLVGLKENVLLQIRVFNCVTGITFDLNDNEDRTNYILNRLFEIAGDVNGFLLYPSMQIFTGEGKLLFSAKGESQLTEFIPVGNADLLDGNYQEEAQADVERRLRSIALLEEKHVPYMEYLRSEALESEARLRSRKEMVQRAAALFAVAVYSEVMLSGGSGREEALFYFNKMEQLYEVESYLSPAEAAYIDNPDPEEQECILFGWRYECAGVLLWAAGVVDDLPYPSEIIDVPVLAAIFWQHKGIGGLLSKGFSRSQSEILDAADITLRYDWACVEARVHGKEAPASLNGDVVMERHYAFNWIIGANGGADWDDIQPNT</sequence>